<keyword evidence="1" id="KW-0472">Membrane</keyword>
<evidence type="ECO:0000313" key="3">
    <source>
        <dbReference type="Proteomes" id="UP001172101"/>
    </source>
</evidence>
<dbReference type="Pfam" id="PF14087">
    <property type="entry name" value="DUF4267"/>
    <property type="match status" value="1"/>
</dbReference>
<feature type="transmembrane region" description="Helical" evidence="1">
    <location>
        <begin position="55"/>
        <end position="77"/>
    </location>
</feature>
<dbReference type="GeneID" id="85324369"/>
<keyword evidence="3" id="KW-1185">Reference proteome</keyword>
<accession>A0AA40BIY8</accession>
<protein>
    <submittedName>
        <fullName evidence="2">Uncharacterized protein</fullName>
    </submittedName>
</protein>
<dbReference type="RefSeq" id="XP_060303996.1">
    <property type="nucleotide sequence ID" value="XM_060441099.1"/>
</dbReference>
<keyword evidence="1" id="KW-0812">Transmembrane</keyword>
<organism evidence="2 3">
    <name type="scientific">Lasiosphaeria miniovina</name>
    <dbReference type="NCBI Taxonomy" id="1954250"/>
    <lineage>
        <taxon>Eukaryota</taxon>
        <taxon>Fungi</taxon>
        <taxon>Dikarya</taxon>
        <taxon>Ascomycota</taxon>
        <taxon>Pezizomycotina</taxon>
        <taxon>Sordariomycetes</taxon>
        <taxon>Sordariomycetidae</taxon>
        <taxon>Sordariales</taxon>
        <taxon>Lasiosphaeriaceae</taxon>
        <taxon>Lasiosphaeria</taxon>
    </lineage>
</organism>
<dbReference type="EMBL" id="JAUIRO010000001">
    <property type="protein sequence ID" value="KAK0735119.1"/>
    <property type="molecule type" value="Genomic_DNA"/>
</dbReference>
<name>A0AA40BIY8_9PEZI</name>
<sequence length="132" mass="14585">MSETGAIPYYSYALNGITLAIGSALIYTGVWGTFVNPLSLAKFFGLPTATRENVVLFPSSTGRNLGAGIFVWILTLLGERRTLGIFLLCWSWAGIADTKILYEHPRGQDKWMHVRNILILWTLGPLLIRSAA</sequence>
<keyword evidence="1" id="KW-1133">Transmembrane helix</keyword>
<dbReference type="Proteomes" id="UP001172101">
    <property type="component" value="Unassembled WGS sequence"/>
</dbReference>
<feature type="transmembrane region" description="Helical" evidence="1">
    <location>
        <begin position="12"/>
        <end position="34"/>
    </location>
</feature>
<evidence type="ECO:0000313" key="2">
    <source>
        <dbReference type="EMBL" id="KAK0735119.1"/>
    </source>
</evidence>
<dbReference type="InterPro" id="IPR025363">
    <property type="entry name" value="DUF4267"/>
</dbReference>
<evidence type="ECO:0000256" key="1">
    <source>
        <dbReference type="SAM" id="Phobius"/>
    </source>
</evidence>
<reference evidence="2" key="1">
    <citation type="submission" date="2023-06" db="EMBL/GenBank/DDBJ databases">
        <title>Genome-scale phylogeny and comparative genomics of the fungal order Sordariales.</title>
        <authorList>
            <consortium name="Lawrence Berkeley National Laboratory"/>
            <person name="Hensen N."/>
            <person name="Bonometti L."/>
            <person name="Westerberg I."/>
            <person name="Brannstrom I.O."/>
            <person name="Guillou S."/>
            <person name="Cros-Aarteil S."/>
            <person name="Calhoun S."/>
            <person name="Haridas S."/>
            <person name="Kuo A."/>
            <person name="Mondo S."/>
            <person name="Pangilinan J."/>
            <person name="Riley R."/>
            <person name="LaButti K."/>
            <person name="Andreopoulos B."/>
            <person name="Lipzen A."/>
            <person name="Chen C."/>
            <person name="Yanf M."/>
            <person name="Daum C."/>
            <person name="Ng V."/>
            <person name="Clum A."/>
            <person name="Steindorff A."/>
            <person name="Ohm R."/>
            <person name="Martin F."/>
            <person name="Silar P."/>
            <person name="Natvig D."/>
            <person name="Lalanne C."/>
            <person name="Gautier V."/>
            <person name="Ament-velasquez S.L."/>
            <person name="Kruys A."/>
            <person name="Hutchinson M.I."/>
            <person name="Powell A.J."/>
            <person name="Barry K."/>
            <person name="Miller A.N."/>
            <person name="Grigoriev I.V."/>
            <person name="Debuchy R."/>
            <person name="Gladieux P."/>
            <person name="Thoren M.H."/>
            <person name="Johannesson H."/>
        </authorList>
    </citation>
    <scope>NUCLEOTIDE SEQUENCE</scope>
    <source>
        <strain evidence="2">SMH2392-1A</strain>
    </source>
</reference>
<proteinExistence type="predicted"/>
<dbReference type="AlphaFoldDB" id="A0AA40BIY8"/>
<comment type="caution">
    <text evidence="2">The sequence shown here is derived from an EMBL/GenBank/DDBJ whole genome shotgun (WGS) entry which is preliminary data.</text>
</comment>
<gene>
    <name evidence="2" type="ORF">B0T26DRAFT_690856</name>
</gene>